<reference evidence="2 3" key="1">
    <citation type="submission" date="2019-04" db="EMBL/GenBank/DDBJ databases">
        <title>Pedobacter sp. AR-3-17 sp. nov., isolated from Arctic soil.</title>
        <authorList>
            <person name="Dahal R.H."/>
            <person name="Kim D.-U."/>
        </authorList>
    </citation>
    <scope>NUCLEOTIDE SEQUENCE [LARGE SCALE GENOMIC DNA]</scope>
    <source>
        <strain evidence="2 3">AR-3-17</strain>
    </source>
</reference>
<accession>A0A4V5NXS2</accession>
<keyword evidence="1" id="KW-0175">Coiled coil</keyword>
<proteinExistence type="predicted"/>
<evidence type="ECO:0000313" key="2">
    <source>
        <dbReference type="EMBL" id="TKC00541.1"/>
    </source>
</evidence>
<dbReference type="OrthoDB" id="1448085at2"/>
<evidence type="ECO:0000256" key="1">
    <source>
        <dbReference type="SAM" id="Coils"/>
    </source>
</evidence>
<organism evidence="2 3">
    <name type="scientific">Pedobacter cryophilus</name>
    <dbReference type="NCBI Taxonomy" id="2571271"/>
    <lineage>
        <taxon>Bacteria</taxon>
        <taxon>Pseudomonadati</taxon>
        <taxon>Bacteroidota</taxon>
        <taxon>Sphingobacteriia</taxon>
        <taxon>Sphingobacteriales</taxon>
        <taxon>Sphingobacteriaceae</taxon>
        <taxon>Pedobacter</taxon>
    </lineage>
</organism>
<gene>
    <name evidence="2" type="ORF">FA046_02345</name>
</gene>
<dbReference type="RefSeq" id="WP_136824749.1">
    <property type="nucleotide sequence ID" value="NZ_SWBP01000001.1"/>
</dbReference>
<name>A0A4V5NXS2_9SPHI</name>
<feature type="coiled-coil region" evidence="1">
    <location>
        <begin position="46"/>
        <end position="73"/>
    </location>
</feature>
<comment type="caution">
    <text evidence="2">The sequence shown here is derived from an EMBL/GenBank/DDBJ whole genome shotgun (WGS) entry which is preliminary data.</text>
</comment>
<dbReference type="AlphaFoldDB" id="A0A4V5NXS2"/>
<dbReference type="Proteomes" id="UP000308181">
    <property type="component" value="Unassembled WGS sequence"/>
</dbReference>
<protein>
    <submittedName>
        <fullName evidence="2">Uncharacterized protein</fullName>
    </submittedName>
</protein>
<keyword evidence="3" id="KW-1185">Reference proteome</keyword>
<dbReference type="EMBL" id="SWBP01000001">
    <property type="protein sequence ID" value="TKC00541.1"/>
    <property type="molecule type" value="Genomic_DNA"/>
</dbReference>
<evidence type="ECO:0000313" key="3">
    <source>
        <dbReference type="Proteomes" id="UP000308181"/>
    </source>
</evidence>
<sequence length="262" mass="30334">MYIISYDARTHEKITESNVVIKRAADGNVVFKSTYTVNVGLTAYKLASHESIINQAEIVKETYQNEIENIKILFEDFGKTLVNDPRLDHTLQIIQSVFYHNSIINTAYRSIIEETDCGCTPHPAYILDKKGFWCQEDYMINPEQLLTAIKDFNYKIQDREIKAFEYLKSHRKESSISLDKISNLIEPREQFMNRINSAYYSNSNNYIKQNSIKIECTSQGSDLGCCGNYSGCCIYWSLVCLEHDLYCLKCDHWYCGPQCKPL</sequence>